<evidence type="ECO:0000256" key="2">
    <source>
        <dbReference type="ARBA" id="ARBA00022670"/>
    </source>
</evidence>
<protein>
    <recommendedName>
        <fullName evidence="9">D-alanyl-D-alanine dipeptidase</fullName>
        <shortName evidence="9">D-Ala-D-Ala dipeptidase</shortName>
        <ecNumber evidence="9">3.4.13.22</ecNumber>
    </recommendedName>
</protein>
<keyword evidence="3 9" id="KW-0479">Metal-binding</keyword>
<evidence type="ECO:0000313" key="11">
    <source>
        <dbReference type="Proteomes" id="UP000644727"/>
    </source>
</evidence>
<feature type="active site" description="Proton donor/acceptor" evidence="9">
    <location>
        <position position="211"/>
    </location>
</feature>
<dbReference type="Gene3D" id="3.30.1380.10">
    <property type="match status" value="1"/>
</dbReference>
<comment type="cofactor">
    <cofactor evidence="9">
        <name>Zn(2+)</name>
        <dbReference type="ChEBI" id="CHEBI:29105"/>
    </cofactor>
    <text evidence="9">Binds 1 zinc ion per subunit.</text>
</comment>
<name>A0ABR9VZV2_9MICO</name>
<evidence type="ECO:0000313" key="10">
    <source>
        <dbReference type="EMBL" id="MBE9403711.1"/>
    </source>
</evidence>
<keyword evidence="2 9" id="KW-0645">Protease</keyword>
<keyword evidence="11" id="KW-1185">Reference proteome</keyword>
<comment type="catalytic activity">
    <reaction evidence="1 9">
        <text>D-alanyl-D-alanine + H2O = 2 D-alanine</text>
        <dbReference type="Rhea" id="RHEA:20661"/>
        <dbReference type="ChEBI" id="CHEBI:15377"/>
        <dbReference type="ChEBI" id="CHEBI:57416"/>
        <dbReference type="ChEBI" id="CHEBI:57822"/>
        <dbReference type="EC" id="3.4.13.22"/>
    </reaction>
</comment>
<dbReference type="Pfam" id="PF01427">
    <property type="entry name" value="Peptidase_M15"/>
    <property type="match status" value="1"/>
</dbReference>
<keyword evidence="7 9" id="KW-0482">Metalloprotease</keyword>
<accession>A0ABR9VZV2</accession>
<dbReference type="InterPro" id="IPR009045">
    <property type="entry name" value="Zn_M74/Hedgehog-like"/>
</dbReference>
<sequence length="236" mass="26261">MRSPAWVRSSRGGRSHSRGTETYSGLVLLLSDPRLLEIPVEDTGEPLIDLTDVSDLRIDDRKADPEGAWRRLRRKVAERLLIARRALPDRFDLLFIEGYRPTGLQSQYFSEYLSHLMAQDPGLSEHAARIEASKYISPVEVAPHPCGAAVDLTLTENGIEVDMGTPVNQTPEDSAGACVMSAENISPGARRARQILTEAMDAAGFVNYEPEWWHWSYGDRIWAARTDAPSALYAPL</sequence>
<organism evidence="10 11">
    <name type="scientific">Brachybacterium epidermidis</name>
    <dbReference type="NCBI Taxonomy" id="2781983"/>
    <lineage>
        <taxon>Bacteria</taxon>
        <taxon>Bacillati</taxon>
        <taxon>Actinomycetota</taxon>
        <taxon>Actinomycetes</taxon>
        <taxon>Micrococcales</taxon>
        <taxon>Dermabacteraceae</taxon>
        <taxon>Brachybacterium</taxon>
    </lineage>
</organism>
<evidence type="ECO:0000256" key="9">
    <source>
        <dbReference type="HAMAP-Rule" id="MF_01924"/>
    </source>
</evidence>
<evidence type="ECO:0000256" key="5">
    <source>
        <dbReference type="ARBA" id="ARBA00022833"/>
    </source>
</evidence>
<feature type="binding site" evidence="9">
    <location>
        <position position="214"/>
    </location>
    <ligand>
        <name>Zn(2+)</name>
        <dbReference type="ChEBI" id="CHEBI:29105"/>
        <note>catalytic</note>
    </ligand>
</feature>
<comment type="function">
    <text evidence="9">Catalyzes hydrolysis of the D-alanyl-D-alanine dipeptide.</text>
</comment>
<evidence type="ECO:0000256" key="7">
    <source>
        <dbReference type="ARBA" id="ARBA00023049"/>
    </source>
</evidence>
<dbReference type="HAMAP" id="MF_01924">
    <property type="entry name" value="A_A_dipeptidase"/>
    <property type="match status" value="1"/>
</dbReference>
<evidence type="ECO:0000256" key="6">
    <source>
        <dbReference type="ARBA" id="ARBA00022997"/>
    </source>
</evidence>
<dbReference type="PANTHER" id="PTHR43126">
    <property type="entry name" value="D-ALANYL-D-ALANINE DIPEPTIDASE"/>
    <property type="match status" value="1"/>
</dbReference>
<keyword evidence="4 9" id="KW-0378">Hydrolase</keyword>
<comment type="caution">
    <text evidence="10">The sequence shown here is derived from an EMBL/GenBank/DDBJ whole genome shotgun (WGS) entry which is preliminary data.</text>
</comment>
<gene>
    <name evidence="10" type="ORF">IOE58_05775</name>
</gene>
<feature type="site" description="Transition state stabilizer" evidence="9">
    <location>
        <position position="100"/>
    </location>
</feature>
<reference evidence="10 11" key="1">
    <citation type="submission" date="2020-10" db="EMBL/GenBank/DDBJ databases">
        <title>Draft genome and description of Brachybacterium epidermidis sp nov.</title>
        <authorList>
            <person name="Boxberger M."/>
            <person name="La Scola B."/>
        </authorList>
    </citation>
    <scope>NUCLEOTIDE SEQUENCE [LARGE SCALE GENOMIC DNA]</scope>
    <source>
        <strain evidence="10 11">Marseille-Q2903</strain>
    </source>
</reference>
<dbReference type="Proteomes" id="UP000644727">
    <property type="component" value="Unassembled WGS sequence"/>
</dbReference>
<feature type="binding site" evidence="9">
    <location>
        <position position="144"/>
    </location>
    <ligand>
        <name>Zn(2+)</name>
        <dbReference type="ChEBI" id="CHEBI:29105"/>
        <note>catalytic</note>
    </ligand>
</feature>
<evidence type="ECO:0000256" key="1">
    <source>
        <dbReference type="ARBA" id="ARBA00001362"/>
    </source>
</evidence>
<comment type="similarity">
    <text evidence="9">Belongs to the peptidase M15D family.</text>
</comment>
<dbReference type="EMBL" id="JADEYR010000004">
    <property type="protein sequence ID" value="MBE9403711.1"/>
    <property type="molecule type" value="Genomic_DNA"/>
</dbReference>
<keyword evidence="5 9" id="KW-0862">Zinc</keyword>
<dbReference type="EC" id="3.4.13.22" evidence="9"/>
<evidence type="ECO:0000256" key="3">
    <source>
        <dbReference type="ARBA" id="ARBA00022723"/>
    </source>
</evidence>
<evidence type="ECO:0000256" key="4">
    <source>
        <dbReference type="ARBA" id="ARBA00022801"/>
    </source>
</evidence>
<evidence type="ECO:0000256" key="8">
    <source>
        <dbReference type="ARBA" id="ARBA00023316"/>
    </source>
</evidence>
<feature type="binding site" evidence="9">
    <location>
        <position position="151"/>
    </location>
    <ligand>
        <name>Zn(2+)</name>
        <dbReference type="ChEBI" id="CHEBI:29105"/>
        <note>catalytic</note>
    </ligand>
</feature>
<proteinExistence type="inferred from homology"/>
<dbReference type="SUPFAM" id="SSF55166">
    <property type="entry name" value="Hedgehog/DD-peptidase"/>
    <property type="match status" value="1"/>
</dbReference>
<keyword evidence="8" id="KW-0961">Cell wall biogenesis/degradation</keyword>
<dbReference type="PANTHER" id="PTHR43126:SF2">
    <property type="entry name" value="D-ALANYL-D-ALANINE DIPEPTIDASE"/>
    <property type="match status" value="1"/>
</dbReference>
<dbReference type="InterPro" id="IPR000755">
    <property type="entry name" value="A_A_dipeptidase"/>
</dbReference>
<keyword evidence="6 9" id="KW-0224">Dipeptidase</keyword>